<keyword evidence="3" id="KW-1185">Reference proteome</keyword>
<protein>
    <submittedName>
        <fullName evidence="2">Uncharacterized protein</fullName>
    </submittedName>
</protein>
<organism evidence="2 3">
    <name type="scientific">Trichoderma lentiforme</name>
    <dbReference type="NCBI Taxonomy" id="1567552"/>
    <lineage>
        <taxon>Eukaryota</taxon>
        <taxon>Fungi</taxon>
        <taxon>Dikarya</taxon>
        <taxon>Ascomycota</taxon>
        <taxon>Pezizomycotina</taxon>
        <taxon>Sordariomycetes</taxon>
        <taxon>Hypocreomycetidae</taxon>
        <taxon>Hypocreales</taxon>
        <taxon>Hypocreaceae</taxon>
        <taxon>Trichoderma</taxon>
    </lineage>
</organism>
<sequence length="78" mass="8401">MWRTNDRSVLDAVFIASGGVSSRLVDKNRRMAHPGGNNVEQNGEPKGAEHGRLPVNDACKNQCNKESPLLAASMLAGR</sequence>
<evidence type="ECO:0000256" key="1">
    <source>
        <dbReference type="SAM" id="MobiDB-lite"/>
    </source>
</evidence>
<dbReference type="EMBL" id="QLNT01000023">
    <property type="protein sequence ID" value="KAF3060569.1"/>
    <property type="molecule type" value="Genomic_DNA"/>
</dbReference>
<reference evidence="2 3" key="1">
    <citation type="submission" date="2018-06" db="EMBL/GenBank/DDBJ databases">
        <title>Genome analysis of cellulolytic fungus Trichoderma lentiforme CFAM-422.</title>
        <authorList>
            <person name="Steindorff A.S."/>
            <person name="Formighieri E.F."/>
            <person name="Midorikawa G.E.O."/>
            <person name="Tamietti M.S."/>
            <person name="Ramos E.Z."/>
            <person name="Silva A.S."/>
            <person name="Bon E.P.S."/>
            <person name="Mendes T.D."/>
            <person name="Damaso M.C.T."/>
            <person name="Favaro L.C.L."/>
        </authorList>
    </citation>
    <scope>NUCLEOTIDE SEQUENCE [LARGE SCALE GENOMIC DNA]</scope>
    <source>
        <strain evidence="2 3">CFAM-422</strain>
    </source>
</reference>
<accession>A0A9P5C7N9</accession>
<evidence type="ECO:0000313" key="2">
    <source>
        <dbReference type="EMBL" id="KAF3060569.1"/>
    </source>
</evidence>
<dbReference type="AlphaFoldDB" id="A0A9P5C7N9"/>
<proteinExistence type="predicted"/>
<name>A0A9P5C7N9_9HYPO</name>
<feature type="region of interest" description="Disordered" evidence="1">
    <location>
        <begin position="29"/>
        <end position="53"/>
    </location>
</feature>
<evidence type="ECO:0000313" key="3">
    <source>
        <dbReference type="Proteomes" id="UP000801864"/>
    </source>
</evidence>
<gene>
    <name evidence="2" type="ORF">CFAM422_011131</name>
</gene>
<comment type="caution">
    <text evidence="2">The sequence shown here is derived from an EMBL/GenBank/DDBJ whole genome shotgun (WGS) entry which is preliminary data.</text>
</comment>
<dbReference type="Proteomes" id="UP000801864">
    <property type="component" value="Unassembled WGS sequence"/>
</dbReference>